<name>A0A4Z0F9E2_9GAMM</name>
<dbReference type="Proteomes" id="UP000297890">
    <property type="component" value="Unassembled WGS sequence"/>
</dbReference>
<dbReference type="Pfam" id="PF20332">
    <property type="entry name" value="DUF6627"/>
    <property type="match status" value="1"/>
</dbReference>
<feature type="chain" id="PRO_5021198473" description="PA2779 family protein" evidence="2">
    <location>
        <begin position="30"/>
        <end position="136"/>
    </location>
</feature>
<evidence type="ECO:0008006" key="5">
    <source>
        <dbReference type="Google" id="ProtNLM"/>
    </source>
</evidence>
<gene>
    <name evidence="3" type="ORF">E4680_06990</name>
</gene>
<keyword evidence="1" id="KW-0812">Transmembrane</keyword>
<dbReference type="InterPro" id="IPR046735">
    <property type="entry name" value="PA2779-like"/>
</dbReference>
<accession>A0A4Z0F9E2</accession>
<evidence type="ECO:0000256" key="1">
    <source>
        <dbReference type="SAM" id="Phobius"/>
    </source>
</evidence>
<feature type="transmembrane region" description="Helical" evidence="1">
    <location>
        <begin position="106"/>
        <end position="126"/>
    </location>
</feature>
<feature type="signal peptide" evidence="2">
    <location>
        <begin position="1"/>
        <end position="29"/>
    </location>
</feature>
<organism evidence="3 4">
    <name type="scientific">Candidatus Macondimonas diazotrophica</name>
    <dbReference type="NCBI Taxonomy" id="2305248"/>
    <lineage>
        <taxon>Bacteria</taxon>
        <taxon>Pseudomonadati</taxon>
        <taxon>Pseudomonadota</taxon>
        <taxon>Gammaproteobacteria</taxon>
        <taxon>Chromatiales</taxon>
        <taxon>Ectothiorhodospiraceae</taxon>
        <taxon>Candidatus Macondimonas</taxon>
    </lineage>
</organism>
<evidence type="ECO:0000256" key="2">
    <source>
        <dbReference type="SAM" id="SignalP"/>
    </source>
</evidence>
<proteinExistence type="predicted"/>
<keyword evidence="1" id="KW-0472">Membrane</keyword>
<dbReference type="InterPro" id="IPR016924">
    <property type="entry name" value="UCP029543"/>
</dbReference>
<protein>
    <recommendedName>
        <fullName evidence="5">PA2779 family protein</fullName>
    </recommendedName>
</protein>
<evidence type="ECO:0000313" key="3">
    <source>
        <dbReference type="EMBL" id="TFZ82701.1"/>
    </source>
</evidence>
<keyword evidence="2" id="KW-0732">Signal</keyword>
<dbReference type="NCBIfam" id="NF033919">
    <property type="entry name" value="PA2779_fam"/>
    <property type="match status" value="1"/>
</dbReference>
<reference evidence="3 4" key="1">
    <citation type="journal article" date="2019" name="ISME J.">
        <title>Candidatus Macondimonas diazotrophica, a novel gammaproteobacterial genus dominating crude-oil-contaminated coastal sediments.</title>
        <authorList>
            <person name="Karthikeyan S."/>
            <person name="Konstantinidis K."/>
        </authorList>
    </citation>
    <scope>NUCLEOTIDE SEQUENCE [LARGE SCALE GENOMIC DNA]</scope>
    <source>
        <strain evidence="3 4">KTK01</strain>
    </source>
</reference>
<dbReference type="EMBL" id="SRIO01000007">
    <property type="protein sequence ID" value="TFZ82701.1"/>
    <property type="molecule type" value="Genomic_DNA"/>
</dbReference>
<dbReference type="PIRSF" id="PIRSF029543">
    <property type="entry name" value="UCP029543"/>
    <property type="match status" value="1"/>
</dbReference>
<keyword evidence="4" id="KW-1185">Reference proteome</keyword>
<keyword evidence="1" id="KW-1133">Transmembrane helix</keyword>
<sequence>MLGWIRKGMVWGVMAPFLIMTLAVPAAHATAVVTTAQAMAQSGIEQTRSERARIQGFLAREDVVKQLVRLGVSPADAQSRVAALTDAEIARIDQHIEQLPAGGNSLIGALVFIFVLLLITDILGLTKVFPFTRSVR</sequence>
<evidence type="ECO:0000313" key="4">
    <source>
        <dbReference type="Proteomes" id="UP000297890"/>
    </source>
</evidence>
<dbReference type="OrthoDB" id="6401969at2"/>
<comment type="caution">
    <text evidence="3">The sequence shown here is derived from an EMBL/GenBank/DDBJ whole genome shotgun (WGS) entry which is preliminary data.</text>
</comment>
<dbReference type="AlphaFoldDB" id="A0A4Z0F9E2"/>